<proteinExistence type="predicted"/>
<evidence type="ECO:0000313" key="2">
    <source>
        <dbReference type="Proteomes" id="UP000255316"/>
    </source>
</evidence>
<gene>
    <name evidence="1" type="ORF">NCTC12438_02490</name>
</gene>
<dbReference type="Proteomes" id="UP000255316">
    <property type="component" value="Unassembled WGS sequence"/>
</dbReference>
<name>A0A378IM59_9GAMM</name>
<protein>
    <submittedName>
        <fullName evidence="1">Uncharacterized protein</fullName>
    </submittedName>
</protein>
<dbReference type="AlphaFoldDB" id="A0A378IM59"/>
<sequence length="43" mass="4937">MSWVPIIAAYCYLTYNLSTPLNTLMEDLFDLKLSKLNIRGLNS</sequence>
<evidence type="ECO:0000313" key="1">
    <source>
        <dbReference type="EMBL" id="STX35862.1"/>
    </source>
</evidence>
<organism evidence="1 2">
    <name type="scientific">Legionella cincinnatiensis</name>
    <dbReference type="NCBI Taxonomy" id="28085"/>
    <lineage>
        <taxon>Bacteria</taxon>
        <taxon>Pseudomonadati</taxon>
        <taxon>Pseudomonadota</taxon>
        <taxon>Gammaproteobacteria</taxon>
        <taxon>Legionellales</taxon>
        <taxon>Legionellaceae</taxon>
        <taxon>Legionella</taxon>
    </lineage>
</organism>
<accession>A0A378IM59</accession>
<dbReference type="EMBL" id="UGNX01000001">
    <property type="protein sequence ID" value="STX35862.1"/>
    <property type="molecule type" value="Genomic_DNA"/>
</dbReference>
<reference evidence="1 2" key="1">
    <citation type="submission" date="2018-06" db="EMBL/GenBank/DDBJ databases">
        <authorList>
            <consortium name="Pathogen Informatics"/>
            <person name="Doyle S."/>
        </authorList>
    </citation>
    <scope>NUCLEOTIDE SEQUENCE [LARGE SCALE GENOMIC DNA]</scope>
    <source>
        <strain evidence="1 2">NCTC12438</strain>
    </source>
</reference>